<name>A0A844P5W7_ALIFS</name>
<comment type="caution">
    <text evidence="2">The sequence shown here is derived from an EMBL/GenBank/DDBJ whole genome shotgun (WGS) entry which is preliminary data.</text>
</comment>
<proteinExistence type="predicted"/>
<evidence type="ECO:0000313" key="3">
    <source>
        <dbReference type="Proteomes" id="UP000448038"/>
    </source>
</evidence>
<reference evidence="2 3" key="1">
    <citation type="submission" date="2019-11" db="EMBL/GenBank/DDBJ databases">
        <title>Using colonization assays and comparative genomics to discover symbiosis behaviors and factors in Vibrio fischeri.</title>
        <authorList>
            <person name="Bongrand C."/>
            <person name="Moriano-Gutierrez S."/>
            <person name="Arevalo P."/>
            <person name="Mcfall-Ngai M."/>
            <person name="Visick K."/>
            <person name="Polz M.F."/>
            <person name="Ruby E.G."/>
        </authorList>
    </citation>
    <scope>NUCLEOTIDE SEQUENCE [LARGE SCALE GENOMIC DNA]</scope>
    <source>
        <strain evidence="3">emors.4.1</strain>
    </source>
</reference>
<evidence type="ECO:0000256" key="1">
    <source>
        <dbReference type="SAM" id="Phobius"/>
    </source>
</evidence>
<feature type="transmembrane region" description="Helical" evidence="1">
    <location>
        <begin position="72"/>
        <end position="89"/>
    </location>
</feature>
<feature type="transmembrane region" description="Helical" evidence="1">
    <location>
        <begin position="32"/>
        <end position="52"/>
    </location>
</feature>
<dbReference type="AlphaFoldDB" id="A0A844P5W7"/>
<keyword evidence="1" id="KW-0472">Membrane</keyword>
<keyword evidence="1" id="KW-1133">Transmembrane helix</keyword>
<dbReference type="Proteomes" id="UP000448038">
    <property type="component" value="Unassembled WGS sequence"/>
</dbReference>
<evidence type="ECO:0000313" key="2">
    <source>
        <dbReference type="EMBL" id="MUK51523.1"/>
    </source>
</evidence>
<organism evidence="2 3">
    <name type="scientific">Aliivibrio fischeri</name>
    <name type="common">Vibrio fischeri</name>
    <dbReference type="NCBI Taxonomy" id="668"/>
    <lineage>
        <taxon>Bacteria</taxon>
        <taxon>Pseudomonadati</taxon>
        <taxon>Pseudomonadota</taxon>
        <taxon>Gammaproteobacteria</taxon>
        <taxon>Vibrionales</taxon>
        <taxon>Vibrionaceae</taxon>
        <taxon>Aliivibrio</taxon>
    </lineage>
</organism>
<accession>A0A844P5W7</accession>
<dbReference type="EMBL" id="WOBN01000064">
    <property type="protein sequence ID" value="MUK51523.1"/>
    <property type="molecule type" value="Genomic_DNA"/>
</dbReference>
<feature type="transmembrane region" description="Helical" evidence="1">
    <location>
        <begin position="209"/>
        <end position="229"/>
    </location>
</feature>
<gene>
    <name evidence="2" type="ORF">GNP88_20770</name>
</gene>
<keyword evidence="1" id="KW-0812">Transmembrane</keyword>
<protein>
    <submittedName>
        <fullName evidence="2">Uncharacterized protein</fullName>
    </submittedName>
</protein>
<feature type="transmembrane region" description="Helical" evidence="1">
    <location>
        <begin position="182"/>
        <end position="203"/>
    </location>
</feature>
<dbReference type="RefSeq" id="WP_155656813.1">
    <property type="nucleotide sequence ID" value="NZ_WOBN01000064.1"/>
</dbReference>
<sequence length="243" mass="27150">MNSCRARFCHVLVDFLESVLKLIVSPFKLDKLLAITGVSLVGAPSFVDFTGSLKIDSKLIDGSLAFTNQVDVASYICGGLLIVASIFLYHKRENIDDTPEEHSSLIRAIENKNIQNQSSIQFWFNQIYKFNAGINEIEFLMAQNNPSSIIQDYKKGGNLVDFNGRFILKEGINLKSKGRWSLFFYFLFAFIALGLYVFFISQVGQLDGVLTFIILILTFLFGGLSYLAIGNHGAVCSAERLTK</sequence>